<reference evidence="1 2" key="1">
    <citation type="submission" date="2023-04" db="EMBL/GenBank/DDBJ databases">
        <title>The genome sequence of Polyangium sorediatum DSM14670.</title>
        <authorList>
            <person name="Zhang X."/>
        </authorList>
    </citation>
    <scope>NUCLEOTIDE SEQUENCE [LARGE SCALE GENOMIC DNA]</scope>
    <source>
        <strain evidence="1 2">DSM 14670</strain>
    </source>
</reference>
<organism evidence="1 2">
    <name type="scientific">Polyangium sorediatum</name>
    <dbReference type="NCBI Taxonomy" id="889274"/>
    <lineage>
        <taxon>Bacteria</taxon>
        <taxon>Pseudomonadati</taxon>
        <taxon>Myxococcota</taxon>
        <taxon>Polyangia</taxon>
        <taxon>Polyangiales</taxon>
        <taxon>Polyangiaceae</taxon>
        <taxon>Polyangium</taxon>
    </lineage>
</organism>
<proteinExistence type="predicted"/>
<name>A0ABT6NJD6_9BACT</name>
<comment type="caution">
    <text evidence="1">The sequence shown here is derived from an EMBL/GenBank/DDBJ whole genome shotgun (WGS) entry which is preliminary data.</text>
</comment>
<dbReference type="EMBL" id="JARZHI010000002">
    <property type="protein sequence ID" value="MDI1428421.1"/>
    <property type="molecule type" value="Genomic_DNA"/>
</dbReference>
<keyword evidence="2" id="KW-1185">Reference proteome</keyword>
<evidence type="ECO:0000313" key="1">
    <source>
        <dbReference type="EMBL" id="MDI1428421.1"/>
    </source>
</evidence>
<sequence>MKLSTLRIAEPCREDWQAMTGDERARRCERCDLHVTNLSELTRGEADRLLSTCPPGSRLCVRYAHDRQGNVVTRTTQQERMVSVLSLLAQRRQAEGER</sequence>
<gene>
    <name evidence="1" type="ORF">QHF89_02925</name>
</gene>
<evidence type="ECO:0000313" key="2">
    <source>
        <dbReference type="Proteomes" id="UP001160301"/>
    </source>
</evidence>
<dbReference type="Proteomes" id="UP001160301">
    <property type="component" value="Unassembled WGS sequence"/>
</dbReference>
<accession>A0ABT6NJD6</accession>
<protein>
    <submittedName>
        <fullName evidence="1">Uncharacterized protein</fullName>
    </submittedName>
</protein>
<dbReference type="RefSeq" id="WP_284719971.1">
    <property type="nucleotide sequence ID" value="NZ_JARZHI010000002.1"/>
</dbReference>